<comment type="similarity">
    <text evidence="2">Belongs to the autoinducer-2 exporter (AI-2E) (TC 2.A.86) family.</text>
</comment>
<feature type="transmembrane region" description="Helical" evidence="8">
    <location>
        <begin position="31"/>
        <end position="64"/>
    </location>
</feature>
<dbReference type="AlphaFoldDB" id="A0A934KBT0"/>
<organism evidence="9 10">
    <name type="scientific">Candidatus Amunia macphersoniae</name>
    <dbReference type="NCBI Taxonomy" id="3127014"/>
    <lineage>
        <taxon>Bacteria</taxon>
        <taxon>Bacillati</taxon>
        <taxon>Candidatus Dormiibacterota</taxon>
        <taxon>Candidatus Dormibacteria</taxon>
        <taxon>Candidatus Aeolococcales</taxon>
        <taxon>Candidatus Aeolococcaceae</taxon>
        <taxon>Candidatus Amunia</taxon>
    </lineage>
</organism>
<evidence type="ECO:0000256" key="7">
    <source>
        <dbReference type="ARBA" id="ARBA00023136"/>
    </source>
</evidence>
<evidence type="ECO:0000256" key="6">
    <source>
        <dbReference type="ARBA" id="ARBA00022989"/>
    </source>
</evidence>
<accession>A0A934KBT0</accession>
<feature type="transmembrane region" description="Helical" evidence="8">
    <location>
        <begin position="85"/>
        <end position="107"/>
    </location>
</feature>
<evidence type="ECO:0000256" key="5">
    <source>
        <dbReference type="ARBA" id="ARBA00022692"/>
    </source>
</evidence>
<name>A0A934KBT0_9BACT</name>
<feature type="transmembrane region" description="Helical" evidence="8">
    <location>
        <begin position="251"/>
        <end position="275"/>
    </location>
</feature>
<keyword evidence="7 8" id="KW-0472">Membrane</keyword>
<evidence type="ECO:0000256" key="2">
    <source>
        <dbReference type="ARBA" id="ARBA00009773"/>
    </source>
</evidence>
<evidence type="ECO:0000313" key="10">
    <source>
        <dbReference type="Proteomes" id="UP000614410"/>
    </source>
</evidence>
<keyword evidence="3" id="KW-0813">Transport</keyword>
<evidence type="ECO:0000256" key="8">
    <source>
        <dbReference type="SAM" id="Phobius"/>
    </source>
</evidence>
<dbReference type="GO" id="GO:0055085">
    <property type="term" value="P:transmembrane transport"/>
    <property type="evidence" value="ECO:0007669"/>
    <property type="project" value="TreeGrafter"/>
</dbReference>
<dbReference type="Proteomes" id="UP000614410">
    <property type="component" value="Unassembled WGS sequence"/>
</dbReference>
<gene>
    <name evidence="9" type="ORF">JF887_03755</name>
</gene>
<dbReference type="PANTHER" id="PTHR21716">
    <property type="entry name" value="TRANSMEMBRANE PROTEIN"/>
    <property type="match status" value="1"/>
</dbReference>
<evidence type="ECO:0000256" key="4">
    <source>
        <dbReference type="ARBA" id="ARBA00022475"/>
    </source>
</evidence>
<comment type="subcellular location">
    <subcellularLocation>
        <location evidence="1">Cell membrane</location>
        <topology evidence="1">Multi-pass membrane protein</topology>
    </subcellularLocation>
</comment>
<comment type="caution">
    <text evidence="9">The sequence shown here is derived from an EMBL/GenBank/DDBJ whole genome shotgun (WGS) entry which is preliminary data.</text>
</comment>
<evidence type="ECO:0000256" key="1">
    <source>
        <dbReference type="ARBA" id="ARBA00004651"/>
    </source>
</evidence>
<feature type="transmembrane region" description="Helical" evidence="8">
    <location>
        <begin position="221"/>
        <end position="245"/>
    </location>
</feature>
<dbReference type="EMBL" id="JAEKNN010000018">
    <property type="protein sequence ID" value="MBJ7608533.1"/>
    <property type="molecule type" value="Genomic_DNA"/>
</dbReference>
<dbReference type="GO" id="GO:0005886">
    <property type="term" value="C:plasma membrane"/>
    <property type="evidence" value="ECO:0007669"/>
    <property type="project" value="UniProtKB-SubCell"/>
</dbReference>
<protein>
    <submittedName>
        <fullName evidence="9">AI-2E family transporter</fullName>
    </submittedName>
</protein>
<evidence type="ECO:0000256" key="3">
    <source>
        <dbReference type="ARBA" id="ARBA00022448"/>
    </source>
</evidence>
<sequence>MPEPAAPQESAAATVTPVVVVRPAVTVRTLVVSALVVIGLLGLLNLAASVVSLLLIILVAIVFAEGLRPLVNLGAKRMPRPLAIAAVYVGLLTVLAVVITLLVQPIVDEAKSLAQSFPSYQSRIQSTVASLQQSLKLGGSGSPNLGSTLAGGLDTAKNVLLAIGGYIVSTLVNLVLVLVIGFLWLVTAERLKRFVVDLMPLQHQALAADVFREMGLRMGGFLRATAINMLVVGVLTGLACAVIGLPSPVLLGIFAGLTAAIPLVGPFLGIVPPLLLGLTLGPGHTILVVAVLLVVQLLDANLVVPLVMNRVVSLPALAVVMSLLVGGALEGLIGALLAVPVASALQVVFLRVIVPYIQHTQGRDQQAFARAYTPLSPVQGTGPIQGGRRHHPR</sequence>
<proteinExistence type="inferred from homology"/>
<keyword evidence="6 8" id="KW-1133">Transmembrane helix</keyword>
<feature type="transmembrane region" description="Helical" evidence="8">
    <location>
        <begin position="328"/>
        <end position="354"/>
    </location>
</feature>
<keyword evidence="5 8" id="KW-0812">Transmembrane</keyword>
<dbReference type="InterPro" id="IPR002549">
    <property type="entry name" value="AI-2E-like"/>
</dbReference>
<keyword evidence="4" id="KW-1003">Cell membrane</keyword>
<evidence type="ECO:0000313" key="9">
    <source>
        <dbReference type="EMBL" id="MBJ7608533.1"/>
    </source>
</evidence>
<dbReference type="PANTHER" id="PTHR21716:SF53">
    <property type="entry name" value="PERMEASE PERM-RELATED"/>
    <property type="match status" value="1"/>
</dbReference>
<dbReference type="Pfam" id="PF01594">
    <property type="entry name" value="AI-2E_transport"/>
    <property type="match status" value="1"/>
</dbReference>
<feature type="transmembrane region" description="Helical" evidence="8">
    <location>
        <begin position="287"/>
        <end position="308"/>
    </location>
</feature>
<feature type="transmembrane region" description="Helical" evidence="8">
    <location>
        <begin position="159"/>
        <end position="186"/>
    </location>
</feature>
<reference evidence="9 10" key="1">
    <citation type="submission" date="2020-10" db="EMBL/GenBank/DDBJ databases">
        <title>Ca. Dormibacterota MAGs.</title>
        <authorList>
            <person name="Montgomery K."/>
        </authorList>
    </citation>
    <scope>NUCLEOTIDE SEQUENCE [LARGE SCALE GENOMIC DNA]</scope>
    <source>
        <strain evidence="9">Mitchell_Peninsula_5</strain>
    </source>
</reference>